<name>A0A935TEV7_9PROT</name>
<evidence type="ECO:0008006" key="3">
    <source>
        <dbReference type="Google" id="ProtNLM"/>
    </source>
</evidence>
<dbReference type="EMBL" id="JADJOT010000009">
    <property type="protein sequence ID" value="MBK7955057.1"/>
    <property type="molecule type" value="Genomic_DNA"/>
</dbReference>
<evidence type="ECO:0000313" key="1">
    <source>
        <dbReference type="EMBL" id="MBK7955057.1"/>
    </source>
</evidence>
<comment type="caution">
    <text evidence="1">The sequence shown here is derived from an EMBL/GenBank/DDBJ whole genome shotgun (WGS) entry which is preliminary data.</text>
</comment>
<sequence>MTRTPLTYDLSFATPAFVGDAAQQAQWRTPPLKALIRQWWRVVKAPQFGFNVERLRSAEEALFGTAASDGEHMPSHQSLLRLRLSTWEQGKLTSWPTGEPRETHPEVGRPVGTELYLGFGPLAYDKVARSAALGMTNGLKRNAIDDKSVATLRLLCPVQHQADMQGLFQLVAWFGTVGSRARNGWGSLQIAHHDLKPLTRDNLRPLAVSRPLTECLDIDWPHAIGEDRHGPLVWKTRVTGNWRQIMKELARIKIAFRTQPALSLAGVTQGTFAARHLLAYPITHQPRFLCCTARCCWWSEPALPSDTPA</sequence>
<proteinExistence type="predicted"/>
<dbReference type="Proteomes" id="UP000706151">
    <property type="component" value="Unassembled WGS sequence"/>
</dbReference>
<dbReference type="AlphaFoldDB" id="A0A935TEV7"/>
<reference evidence="1 2" key="1">
    <citation type="submission" date="2020-10" db="EMBL/GenBank/DDBJ databases">
        <title>Connecting structure to function with the recovery of over 1000 high-quality activated sludge metagenome-assembled genomes encoding full-length rRNA genes using long-read sequencing.</title>
        <authorList>
            <person name="Singleton C.M."/>
            <person name="Petriglieri F."/>
            <person name="Kristensen J.M."/>
            <person name="Kirkegaard R.H."/>
            <person name="Michaelsen T.Y."/>
            <person name="Andersen M.H."/>
            <person name="Karst S.M."/>
            <person name="Dueholm M.S."/>
            <person name="Nielsen P.H."/>
            <person name="Albertsen M."/>
        </authorList>
    </citation>
    <scope>NUCLEOTIDE SEQUENCE [LARGE SCALE GENOMIC DNA]</scope>
    <source>
        <strain evidence="1">Fred_18-Q3-R57-64_BAT3C.720</strain>
    </source>
</reference>
<gene>
    <name evidence="1" type="ORF">IPK02_14515</name>
</gene>
<protein>
    <recommendedName>
        <fullName evidence="3">Type III-B CRISPR module RAMP protein Cmr1</fullName>
    </recommendedName>
</protein>
<evidence type="ECO:0000313" key="2">
    <source>
        <dbReference type="Proteomes" id="UP000706151"/>
    </source>
</evidence>
<organism evidence="1 2">
    <name type="scientific">Candidatus Accumulibacter affinis</name>
    <dbReference type="NCBI Taxonomy" id="2954384"/>
    <lineage>
        <taxon>Bacteria</taxon>
        <taxon>Pseudomonadati</taxon>
        <taxon>Pseudomonadota</taxon>
        <taxon>Betaproteobacteria</taxon>
        <taxon>Candidatus Accumulibacter</taxon>
    </lineage>
</organism>
<accession>A0A935TEV7</accession>